<name>A0AAW1TXY7_9CUCU</name>
<gene>
    <name evidence="1" type="ORF">WA026_020320</name>
</gene>
<dbReference type="Proteomes" id="UP001431783">
    <property type="component" value="Unassembled WGS sequence"/>
</dbReference>
<dbReference type="AlphaFoldDB" id="A0AAW1TXY7"/>
<sequence>MIDNKEYYLKLPNVNPDFFKPRSEALKYIQRKTYEDKLLKYIEKEFQADKLVVEDFSKNYLLNVHNL</sequence>
<protein>
    <submittedName>
        <fullName evidence="1">Uncharacterized protein</fullName>
    </submittedName>
</protein>
<dbReference type="EMBL" id="JARQZJ010000014">
    <property type="protein sequence ID" value="KAK9872972.1"/>
    <property type="molecule type" value="Genomic_DNA"/>
</dbReference>
<accession>A0AAW1TXY7</accession>
<comment type="caution">
    <text evidence="1">The sequence shown here is derived from an EMBL/GenBank/DDBJ whole genome shotgun (WGS) entry which is preliminary data.</text>
</comment>
<reference evidence="1 2" key="1">
    <citation type="submission" date="2023-03" db="EMBL/GenBank/DDBJ databases">
        <title>Genome insight into feeding habits of ladybird beetles.</title>
        <authorList>
            <person name="Li H.-S."/>
            <person name="Huang Y.-H."/>
            <person name="Pang H."/>
        </authorList>
    </citation>
    <scope>NUCLEOTIDE SEQUENCE [LARGE SCALE GENOMIC DNA]</scope>
    <source>
        <strain evidence="1">SYSU_2023b</strain>
        <tissue evidence="1">Whole body</tissue>
    </source>
</reference>
<evidence type="ECO:0000313" key="1">
    <source>
        <dbReference type="EMBL" id="KAK9872972.1"/>
    </source>
</evidence>
<proteinExistence type="predicted"/>
<keyword evidence="2" id="KW-1185">Reference proteome</keyword>
<evidence type="ECO:0000313" key="2">
    <source>
        <dbReference type="Proteomes" id="UP001431783"/>
    </source>
</evidence>
<organism evidence="1 2">
    <name type="scientific">Henosepilachna vigintioctopunctata</name>
    <dbReference type="NCBI Taxonomy" id="420089"/>
    <lineage>
        <taxon>Eukaryota</taxon>
        <taxon>Metazoa</taxon>
        <taxon>Ecdysozoa</taxon>
        <taxon>Arthropoda</taxon>
        <taxon>Hexapoda</taxon>
        <taxon>Insecta</taxon>
        <taxon>Pterygota</taxon>
        <taxon>Neoptera</taxon>
        <taxon>Endopterygota</taxon>
        <taxon>Coleoptera</taxon>
        <taxon>Polyphaga</taxon>
        <taxon>Cucujiformia</taxon>
        <taxon>Coccinelloidea</taxon>
        <taxon>Coccinellidae</taxon>
        <taxon>Epilachninae</taxon>
        <taxon>Epilachnini</taxon>
        <taxon>Henosepilachna</taxon>
    </lineage>
</organism>